<dbReference type="Gene3D" id="3.30.70.270">
    <property type="match status" value="1"/>
</dbReference>
<keyword evidence="1" id="KW-0695">RNA-directed DNA polymerase</keyword>
<name>A0A5B6X2D1_9ROSI</name>
<dbReference type="EMBL" id="SMMG02000001">
    <property type="protein sequence ID" value="KAA3487923.1"/>
    <property type="molecule type" value="Genomic_DNA"/>
</dbReference>
<keyword evidence="1" id="KW-0548">Nucleotidyltransferase</keyword>
<comment type="caution">
    <text evidence="1">The sequence shown here is derived from an EMBL/GenBank/DDBJ whole genome shotgun (WGS) entry which is preliminary data.</text>
</comment>
<sequence>MCIDFTNFSKACPKDSFPLPSIDRLVYAFASHRFMNFIVTFSSYNQILLDWDDQEKTTFIIKEGPDLEVYVDDMLVNSESTGEHV</sequence>
<reference evidence="2" key="1">
    <citation type="journal article" date="2019" name="Plant Biotechnol. J.">
        <title>Genome sequencing of the Australian wild diploid species Gossypium australe highlights disease resistance and delayed gland morphogenesis.</title>
        <authorList>
            <person name="Cai Y."/>
            <person name="Cai X."/>
            <person name="Wang Q."/>
            <person name="Wang P."/>
            <person name="Zhang Y."/>
            <person name="Cai C."/>
            <person name="Xu Y."/>
            <person name="Wang K."/>
            <person name="Zhou Z."/>
            <person name="Wang C."/>
            <person name="Geng S."/>
            <person name="Li B."/>
            <person name="Dong Q."/>
            <person name="Hou Y."/>
            <person name="Wang H."/>
            <person name="Ai P."/>
            <person name="Liu Z."/>
            <person name="Yi F."/>
            <person name="Sun M."/>
            <person name="An G."/>
            <person name="Cheng J."/>
            <person name="Zhang Y."/>
            <person name="Shi Q."/>
            <person name="Xie Y."/>
            <person name="Shi X."/>
            <person name="Chang Y."/>
            <person name="Huang F."/>
            <person name="Chen Y."/>
            <person name="Hong S."/>
            <person name="Mi L."/>
            <person name="Sun Q."/>
            <person name="Zhang L."/>
            <person name="Zhou B."/>
            <person name="Peng R."/>
            <person name="Zhang X."/>
            <person name="Liu F."/>
        </authorList>
    </citation>
    <scope>NUCLEOTIDE SEQUENCE [LARGE SCALE GENOMIC DNA]</scope>
    <source>
        <strain evidence="2">cv. PA1801</strain>
    </source>
</reference>
<proteinExistence type="predicted"/>
<dbReference type="InterPro" id="IPR043128">
    <property type="entry name" value="Rev_trsase/Diguanyl_cyclase"/>
</dbReference>
<dbReference type="PANTHER" id="PTHR24559">
    <property type="entry name" value="TRANSPOSON TY3-I GAG-POL POLYPROTEIN"/>
    <property type="match status" value="1"/>
</dbReference>
<organism evidence="1 2">
    <name type="scientific">Gossypium australe</name>
    <dbReference type="NCBI Taxonomy" id="47621"/>
    <lineage>
        <taxon>Eukaryota</taxon>
        <taxon>Viridiplantae</taxon>
        <taxon>Streptophyta</taxon>
        <taxon>Embryophyta</taxon>
        <taxon>Tracheophyta</taxon>
        <taxon>Spermatophyta</taxon>
        <taxon>Magnoliopsida</taxon>
        <taxon>eudicotyledons</taxon>
        <taxon>Gunneridae</taxon>
        <taxon>Pentapetalae</taxon>
        <taxon>rosids</taxon>
        <taxon>malvids</taxon>
        <taxon>Malvales</taxon>
        <taxon>Malvaceae</taxon>
        <taxon>Malvoideae</taxon>
        <taxon>Gossypium</taxon>
    </lineage>
</organism>
<accession>A0A5B6X2D1</accession>
<keyword evidence="1" id="KW-0808">Transferase</keyword>
<dbReference type="AlphaFoldDB" id="A0A5B6X2D1"/>
<keyword evidence="2" id="KW-1185">Reference proteome</keyword>
<dbReference type="PANTHER" id="PTHR24559:SF430">
    <property type="entry name" value="RNA-DIRECTED DNA POLYMERASE"/>
    <property type="match status" value="1"/>
</dbReference>
<dbReference type="InterPro" id="IPR043502">
    <property type="entry name" value="DNA/RNA_pol_sf"/>
</dbReference>
<dbReference type="GO" id="GO:0003964">
    <property type="term" value="F:RNA-directed DNA polymerase activity"/>
    <property type="evidence" value="ECO:0007669"/>
    <property type="project" value="UniProtKB-KW"/>
</dbReference>
<dbReference type="Proteomes" id="UP000325315">
    <property type="component" value="Unassembled WGS sequence"/>
</dbReference>
<protein>
    <submittedName>
        <fullName evidence="1">RNA-directed DNA polymerase-like protein</fullName>
    </submittedName>
</protein>
<dbReference type="OrthoDB" id="1001942at2759"/>
<gene>
    <name evidence="1" type="ORF">EPI10_031717</name>
</gene>
<dbReference type="InterPro" id="IPR053134">
    <property type="entry name" value="RNA-dir_DNA_polymerase"/>
</dbReference>
<dbReference type="SUPFAM" id="SSF56672">
    <property type="entry name" value="DNA/RNA polymerases"/>
    <property type="match status" value="1"/>
</dbReference>
<evidence type="ECO:0000313" key="1">
    <source>
        <dbReference type="EMBL" id="KAA3487923.1"/>
    </source>
</evidence>
<evidence type="ECO:0000313" key="2">
    <source>
        <dbReference type="Proteomes" id="UP000325315"/>
    </source>
</evidence>